<name>A0A2H6K6S4_9APIC</name>
<evidence type="ECO:0000313" key="4">
    <source>
        <dbReference type="Proteomes" id="UP000236319"/>
    </source>
</evidence>
<sequence length="372" mass="42300">MSLARFEAFASAANVFQRYTSAFRAQYCAYATSLWKDGGCRYSRVLTDRSCRSTPTCFTWRRWAASAAASRCIVDETAVDQGFQRGNAVPHGQPKIGEVQAHIVADSLHLEPLKNDLKSMGAKISMRDGLTLVEECSELGHKEGLVFIHKNGSIVLWDAATAAFAGYRKVMEQHVMIPLKLPKTVIEEFSETIDLVDGDRSRIVKGVLHLGKDHTIADKVAVSLAMMSAVQLNNVELAIRQKIVVSNAELDRLRQSMSRRNLDKLAERLFEYQTYAHHTRYWLNLEHDLLEIPDSLWEDDHLRALFRSTQAVFDMPPRLEKLNHRISWQLESLQSHSEFVRHKHSSRLEKIIILVITFELALGLTQALYKLV</sequence>
<dbReference type="Proteomes" id="UP000236319">
    <property type="component" value="Unassembled WGS sequence"/>
</dbReference>
<dbReference type="EMBL" id="BDSA01000001">
    <property type="protein sequence ID" value="GBE58678.1"/>
    <property type="molecule type" value="Genomic_DNA"/>
</dbReference>
<dbReference type="AlphaFoldDB" id="A0A2H6K6S4"/>
<proteinExistence type="inferred from homology"/>
<protein>
    <submittedName>
        <fullName evidence="3">Uncharacterized family protein</fullName>
    </submittedName>
</protein>
<evidence type="ECO:0000259" key="2">
    <source>
        <dbReference type="Pfam" id="PF02582"/>
    </source>
</evidence>
<dbReference type="InterPro" id="IPR003734">
    <property type="entry name" value="DUF155"/>
</dbReference>
<dbReference type="VEuPathDB" id="PiroplasmaDB:BOVATA_001710"/>
<feature type="domain" description="DUF155" evidence="2">
    <location>
        <begin position="146"/>
        <end position="323"/>
    </location>
</feature>
<dbReference type="InterPro" id="IPR051624">
    <property type="entry name" value="RMD1/Sad1-interacting"/>
</dbReference>
<comment type="similarity">
    <text evidence="1">Belongs to the RMD1/sif2 family.</text>
</comment>
<reference evidence="3 4" key="1">
    <citation type="journal article" date="2017" name="BMC Genomics">
        <title>Whole-genome assembly of Babesia ovata and comparative genomics between closely related pathogens.</title>
        <authorList>
            <person name="Yamagishi J."/>
            <person name="Asada M."/>
            <person name="Hakimi H."/>
            <person name="Tanaka T.Q."/>
            <person name="Sugimoto C."/>
            <person name="Kawazu S."/>
        </authorList>
    </citation>
    <scope>NUCLEOTIDE SEQUENCE [LARGE SCALE GENOMIC DNA]</scope>
    <source>
        <strain evidence="3 4">Miyake</strain>
    </source>
</reference>
<dbReference type="OrthoDB" id="242766at2759"/>
<evidence type="ECO:0000313" key="3">
    <source>
        <dbReference type="EMBL" id="GBE58678.1"/>
    </source>
</evidence>
<dbReference type="Pfam" id="PF02582">
    <property type="entry name" value="DUF155"/>
    <property type="match status" value="1"/>
</dbReference>
<keyword evidence="4" id="KW-1185">Reference proteome</keyword>
<dbReference type="PANTHER" id="PTHR16255:SF1">
    <property type="entry name" value="REQUIRED FOR MEIOTIC NUCLEAR DIVISION PROTEIN 1 HOMOLOG"/>
    <property type="match status" value="1"/>
</dbReference>
<gene>
    <name evidence="3" type="ORF">BOVATA_001710</name>
</gene>
<comment type="caution">
    <text evidence="3">The sequence shown here is derived from an EMBL/GenBank/DDBJ whole genome shotgun (WGS) entry which is preliminary data.</text>
</comment>
<dbReference type="PANTHER" id="PTHR16255">
    <property type="entry name" value="REQUIRED FOR MEIOTIC NUCLEAR DIVISION PROTEIN 1 HOMOLOG"/>
    <property type="match status" value="1"/>
</dbReference>
<organism evidence="3 4">
    <name type="scientific">Babesia ovata</name>
    <dbReference type="NCBI Taxonomy" id="189622"/>
    <lineage>
        <taxon>Eukaryota</taxon>
        <taxon>Sar</taxon>
        <taxon>Alveolata</taxon>
        <taxon>Apicomplexa</taxon>
        <taxon>Aconoidasida</taxon>
        <taxon>Piroplasmida</taxon>
        <taxon>Babesiidae</taxon>
        <taxon>Babesia</taxon>
    </lineage>
</organism>
<dbReference type="GO" id="GO:0005739">
    <property type="term" value="C:mitochondrion"/>
    <property type="evidence" value="ECO:0007669"/>
    <property type="project" value="UniProtKB-ARBA"/>
</dbReference>
<evidence type="ECO:0000256" key="1">
    <source>
        <dbReference type="ARBA" id="ARBA00008306"/>
    </source>
</evidence>
<dbReference type="RefSeq" id="XP_028864921.1">
    <property type="nucleotide sequence ID" value="XM_029009088.1"/>
</dbReference>
<accession>A0A2H6K6S4</accession>
<dbReference type="GeneID" id="39872448"/>